<protein>
    <recommendedName>
        <fullName evidence="11">CDP-diacylglycerol--glycerol-3-phosphate 3-phosphatidyltransferase</fullName>
        <ecNumber evidence="11">2.7.8.5</ecNumber>
    </recommendedName>
</protein>
<evidence type="ECO:0000256" key="4">
    <source>
        <dbReference type="ARBA" id="ARBA00022679"/>
    </source>
</evidence>
<reference evidence="14 15" key="1">
    <citation type="journal article" date="2016" name="Nat. Commun.">
        <title>Thousands of microbial genomes shed light on interconnected biogeochemical processes in an aquifer system.</title>
        <authorList>
            <person name="Anantharaman K."/>
            <person name="Brown C.T."/>
            <person name="Hug L.A."/>
            <person name="Sharon I."/>
            <person name="Castelle C.J."/>
            <person name="Probst A.J."/>
            <person name="Thomas B.C."/>
            <person name="Singh A."/>
            <person name="Wilkins M.J."/>
            <person name="Karaoz U."/>
            <person name="Brodie E.L."/>
            <person name="Williams K.H."/>
            <person name="Hubbard S.S."/>
            <person name="Banfield J.F."/>
        </authorList>
    </citation>
    <scope>NUCLEOTIDE SEQUENCE [LARGE SCALE GENOMIC DNA]</scope>
    <source>
        <strain evidence="15">RBG_16_55_9</strain>
    </source>
</reference>
<evidence type="ECO:0000256" key="12">
    <source>
        <dbReference type="RuleBase" id="RU003750"/>
    </source>
</evidence>
<gene>
    <name evidence="14" type="ORF">A2Z21_05610</name>
</gene>
<evidence type="ECO:0000256" key="6">
    <source>
        <dbReference type="ARBA" id="ARBA00022989"/>
    </source>
</evidence>
<keyword evidence="10" id="KW-1208">Phospholipid metabolism</keyword>
<dbReference type="InterPro" id="IPR048254">
    <property type="entry name" value="CDP_ALCOHOL_P_TRANSF_CS"/>
</dbReference>
<dbReference type="EC" id="2.7.8.5" evidence="11"/>
<organism evidence="14 15">
    <name type="scientific">Fraserbacteria sp. (strain RBG_16_55_9)</name>
    <dbReference type="NCBI Taxonomy" id="1817864"/>
    <lineage>
        <taxon>Bacteria</taxon>
        <taxon>Candidatus Fraseribacteriota</taxon>
    </lineage>
</organism>
<dbReference type="InterPro" id="IPR043130">
    <property type="entry name" value="CDP-OH_PTrfase_TM_dom"/>
</dbReference>
<sequence length="184" mass="20079">MTWNLPNAITLIRIAVIPIFLFFLLSGTIQGGEVIALAIFTLAALSDAVDGWLARNRGQVTDFGKFADPIADKLLVMAALLVFVGFGEISPVWIVIILTREMLVMGLRIWAIAQDMVISASVLGKLKTLSHIGLVIVLIGNHHWEWGALGEDVKLAFIVLAVGLALASGFEYFYKSRNLFRPAS</sequence>
<keyword evidence="5 13" id="KW-0812">Transmembrane</keyword>
<evidence type="ECO:0000256" key="2">
    <source>
        <dbReference type="ARBA" id="ARBA00010441"/>
    </source>
</evidence>
<feature type="transmembrane region" description="Helical" evidence="13">
    <location>
        <begin position="74"/>
        <end position="98"/>
    </location>
</feature>
<dbReference type="NCBIfam" id="TIGR00560">
    <property type="entry name" value="pgsA"/>
    <property type="match status" value="1"/>
</dbReference>
<keyword evidence="8 13" id="KW-0472">Membrane</keyword>
<dbReference type="PROSITE" id="PS00379">
    <property type="entry name" value="CDP_ALCOHOL_P_TRANSF"/>
    <property type="match status" value="1"/>
</dbReference>
<comment type="similarity">
    <text evidence="2 12">Belongs to the CDP-alcohol phosphatidyltransferase class-I family.</text>
</comment>
<dbReference type="GO" id="GO:0008444">
    <property type="term" value="F:CDP-diacylglycerol-glycerol-3-phosphate 3-phosphatidyltransferase activity"/>
    <property type="evidence" value="ECO:0007669"/>
    <property type="project" value="UniProtKB-UniRule"/>
</dbReference>
<accession>A0A1F5UPL6</accession>
<evidence type="ECO:0000256" key="8">
    <source>
        <dbReference type="ARBA" id="ARBA00023136"/>
    </source>
</evidence>
<keyword evidence="4 12" id="KW-0808">Transferase</keyword>
<dbReference type="Proteomes" id="UP000179157">
    <property type="component" value="Unassembled WGS sequence"/>
</dbReference>
<comment type="subcellular location">
    <subcellularLocation>
        <location evidence="1">Membrane</location>
        <topology evidence="1">Multi-pass membrane protein</topology>
    </subcellularLocation>
</comment>
<dbReference type="STRING" id="1817864.A2Z21_05610"/>
<evidence type="ECO:0000256" key="11">
    <source>
        <dbReference type="NCBIfam" id="TIGR00560"/>
    </source>
</evidence>
<evidence type="ECO:0000256" key="1">
    <source>
        <dbReference type="ARBA" id="ARBA00004141"/>
    </source>
</evidence>
<keyword evidence="9" id="KW-0594">Phospholipid biosynthesis</keyword>
<keyword evidence="6 13" id="KW-1133">Transmembrane helix</keyword>
<dbReference type="EMBL" id="MFGX01000118">
    <property type="protein sequence ID" value="OGF53087.1"/>
    <property type="molecule type" value="Genomic_DNA"/>
</dbReference>
<proteinExistence type="inferred from homology"/>
<dbReference type="InterPro" id="IPR000462">
    <property type="entry name" value="CDP-OH_P_trans"/>
</dbReference>
<keyword evidence="7" id="KW-0443">Lipid metabolism</keyword>
<keyword evidence="3" id="KW-0444">Lipid biosynthesis</keyword>
<dbReference type="PIRSF" id="PIRSF000847">
    <property type="entry name" value="Phos_ph_gly_syn"/>
    <property type="match status" value="1"/>
</dbReference>
<dbReference type="Gene3D" id="1.20.120.1760">
    <property type="match status" value="1"/>
</dbReference>
<dbReference type="GO" id="GO:0016020">
    <property type="term" value="C:membrane"/>
    <property type="evidence" value="ECO:0007669"/>
    <property type="project" value="UniProtKB-SubCell"/>
</dbReference>
<evidence type="ECO:0000313" key="14">
    <source>
        <dbReference type="EMBL" id="OGF53087.1"/>
    </source>
</evidence>
<dbReference type="PANTHER" id="PTHR14269:SF62">
    <property type="entry name" value="CDP-DIACYLGLYCEROL--GLYCEROL-3-PHOSPHATE 3-PHOSPHATIDYLTRANSFERASE 1, CHLOROPLASTIC"/>
    <property type="match status" value="1"/>
</dbReference>
<dbReference type="PANTHER" id="PTHR14269">
    <property type="entry name" value="CDP-DIACYLGLYCEROL--GLYCEROL-3-PHOSPHATE 3-PHOSPHATIDYLTRANSFERASE-RELATED"/>
    <property type="match status" value="1"/>
</dbReference>
<feature type="transmembrane region" description="Helical" evidence="13">
    <location>
        <begin position="126"/>
        <end position="144"/>
    </location>
</feature>
<evidence type="ECO:0000256" key="10">
    <source>
        <dbReference type="ARBA" id="ARBA00023264"/>
    </source>
</evidence>
<evidence type="ECO:0000256" key="5">
    <source>
        <dbReference type="ARBA" id="ARBA00022692"/>
    </source>
</evidence>
<dbReference type="GO" id="GO:0046474">
    <property type="term" value="P:glycerophospholipid biosynthetic process"/>
    <property type="evidence" value="ECO:0007669"/>
    <property type="project" value="TreeGrafter"/>
</dbReference>
<evidence type="ECO:0000313" key="15">
    <source>
        <dbReference type="Proteomes" id="UP000179157"/>
    </source>
</evidence>
<dbReference type="AlphaFoldDB" id="A0A1F5UPL6"/>
<dbReference type="InterPro" id="IPR050324">
    <property type="entry name" value="CDP-alcohol_PTase-I"/>
</dbReference>
<evidence type="ECO:0000256" key="7">
    <source>
        <dbReference type="ARBA" id="ARBA00023098"/>
    </source>
</evidence>
<evidence type="ECO:0000256" key="3">
    <source>
        <dbReference type="ARBA" id="ARBA00022516"/>
    </source>
</evidence>
<feature type="transmembrane region" description="Helical" evidence="13">
    <location>
        <begin position="156"/>
        <end position="174"/>
    </location>
</feature>
<name>A0A1F5UPL6_FRAXR</name>
<evidence type="ECO:0000256" key="13">
    <source>
        <dbReference type="SAM" id="Phobius"/>
    </source>
</evidence>
<comment type="caution">
    <text evidence="14">The sequence shown here is derived from an EMBL/GenBank/DDBJ whole genome shotgun (WGS) entry which is preliminary data.</text>
</comment>
<dbReference type="InterPro" id="IPR004570">
    <property type="entry name" value="Phosphatidylglycerol_P_synth"/>
</dbReference>
<evidence type="ECO:0000256" key="9">
    <source>
        <dbReference type="ARBA" id="ARBA00023209"/>
    </source>
</evidence>
<dbReference type="Pfam" id="PF01066">
    <property type="entry name" value="CDP-OH_P_transf"/>
    <property type="match status" value="1"/>
</dbReference>